<evidence type="ECO:0000313" key="7">
    <source>
        <dbReference type="Proteomes" id="UP001301869"/>
    </source>
</evidence>
<feature type="transmembrane region" description="Helical" evidence="4">
    <location>
        <begin position="305"/>
        <end position="328"/>
    </location>
</feature>
<feature type="transmembrane region" description="Helical" evidence="4">
    <location>
        <begin position="12"/>
        <end position="36"/>
    </location>
</feature>
<keyword evidence="7" id="KW-1185">Reference proteome</keyword>
<dbReference type="InterPro" id="IPR011701">
    <property type="entry name" value="MFS"/>
</dbReference>
<feature type="transmembrane region" description="Helical" evidence="4">
    <location>
        <begin position="48"/>
        <end position="68"/>
    </location>
</feature>
<feature type="transmembrane region" description="Helical" evidence="4">
    <location>
        <begin position="253"/>
        <end position="272"/>
    </location>
</feature>
<name>A0ABY9Z1K2_9GAMM</name>
<dbReference type="EMBL" id="CP119391">
    <property type="protein sequence ID" value="WNK20985.1"/>
    <property type="molecule type" value="Genomic_DNA"/>
</dbReference>
<dbReference type="InterPro" id="IPR036259">
    <property type="entry name" value="MFS_trans_sf"/>
</dbReference>
<feature type="transmembrane region" description="Helical" evidence="4">
    <location>
        <begin position="103"/>
        <end position="125"/>
    </location>
</feature>
<dbReference type="RefSeq" id="WP_311884877.1">
    <property type="nucleotide sequence ID" value="NZ_CP119391.1"/>
</dbReference>
<keyword evidence="2 4" id="KW-1133">Transmembrane helix</keyword>
<dbReference type="InterPro" id="IPR052524">
    <property type="entry name" value="MFS_Cyanate_Porter"/>
</dbReference>
<evidence type="ECO:0000313" key="6">
    <source>
        <dbReference type="EMBL" id="WNK20985.1"/>
    </source>
</evidence>
<proteinExistence type="predicted"/>
<evidence type="ECO:0000256" key="4">
    <source>
        <dbReference type="SAM" id="Phobius"/>
    </source>
</evidence>
<accession>A0ABY9Z1K2</accession>
<evidence type="ECO:0000256" key="3">
    <source>
        <dbReference type="ARBA" id="ARBA00023136"/>
    </source>
</evidence>
<dbReference type="CDD" id="cd17339">
    <property type="entry name" value="MFS_NIMT_CynX_like"/>
    <property type="match status" value="1"/>
</dbReference>
<dbReference type="SUPFAM" id="SSF103473">
    <property type="entry name" value="MFS general substrate transporter"/>
    <property type="match status" value="1"/>
</dbReference>
<keyword evidence="1 4" id="KW-0812">Transmembrane</keyword>
<feature type="transmembrane region" description="Helical" evidence="4">
    <location>
        <begin position="214"/>
        <end position="233"/>
    </location>
</feature>
<sequence length="401" mass="41714">MTAQAGQSRQQALVMLAIILVGFNLRPAITSVGPLLGTIRDHLGLANWSAGILTGLPLVAFAVMSPLAPAIGGRLGNARSILAGLMLLAGGIAVRSMPWTATLFVGTAVIGVGIAVMNVLLPAFIKDKLPHRVGRTTSLYSTAMAILAATAAGLSVPLASLGGLGWSFSLLAWGLMALVGVAVWVIVDRTERHGSAAAPAVQPPPPVSLWKSPLAWQVTLFMGLQSFVFYVLVSWLPEMMHDFGFSRAASGWMLSYIQFISLPGTFFAPILAEKFPHQLGIIALIGSGGIVGFAGLLFGGPLPLVLFWITILGLASGSSISLSLAFLGMRTRNAVLAAKLSGMAQSVGYVLAASGPLLIGFLYDLTGAWTGPIITMIGVYALLTLAGLGAGRNRYVEDPAL</sequence>
<feature type="transmembrane region" description="Helical" evidence="4">
    <location>
        <begin position="369"/>
        <end position="391"/>
    </location>
</feature>
<feature type="transmembrane region" description="Helical" evidence="4">
    <location>
        <begin position="164"/>
        <end position="187"/>
    </location>
</feature>
<organism evidence="6 7">
    <name type="scientific">Halomonas piscis</name>
    <dbReference type="NCBI Taxonomy" id="3031727"/>
    <lineage>
        <taxon>Bacteria</taxon>
        <taxon>Pseudomonadati</taxon>
        <taxon>Pseudomonadota</taxon>
        <taxon>Gammaproteobacteria</taxon>
        <taxon>Oceanospirillales</taxon>
        <taxon>Halomonadaceae</taxon>
        <taxon>Halomonas</taxon>
    </lineage>
</organism>
<feature type="transmembrane region" description="Helical" evidence="4">
    <location>
        <begin position="279"/>
        <end position="299"/>
    </location>
</feature>
<dbReference type="Proteomes" id="UP001301869">
    <property type="component" value="Chromosome"/>
</dbReference>
<feature type="transmembrane region" description="Helical" evidence="4">
    <location>
        <begin position="340"/>
        <end position="363"/>
    </location>
</feature>
<evidence type="ECO:0000256" key="2">
    <source>
        <dbReference type="ARBA" id="ARBA00022989"/>
    </source>
</evidence>
<evidence type="ECO:0000259" key="5">
    <source>
        <dbReference type="PROSITE" id="PS50850"/>
    </source>
</evidence>
<dbReference type="Pfam" id="PF07690">
    <property type="entry name" value="MFS_1"/>
    <property type="match status" value="1"/>
</dbReference>
<dbReference type="PANTHER" id="PTHR23523">
    <property type="match status" value="1"/>
</dbReference>
<feature type="transmembrane region" description="Helical" evidence="4">
    <location>
        <begin position="80"/>
        <end position="97"/>
    </location>
</feature>
<feature type="domain" description="Major facilitator superfamily (MFS) profile" evidence="5">
    <location>
        <begin position="10"/>
        <end position="401"/>
    </location>
</feature>
<evidence type="ECO:0000256" key="1">
    <source>
        <dbReference type="ARBA" id="ARBA00022692"/>
    </source>
</evidence>
<dbReference type="PANTHER" id="PTHR23523:SF2">
    <property type="entry name" value="2-NITROIMIDAZOLE TRANSPORTER"/>
    <property type="match status" value="1"/>
</dbReference>
<gene>
    <name evidence="6" type="ORF">P1P91_04720</name>
</gene>
<protein>
    <submittedName>
        <fullName evidence="6">MFS transporter</fullName>
    </submittedName>
</protein>
<feature type="transmembrane region" description="Helical" evidence="4">
    <location>
        <begin position="137"/>
        <end position="158"/>
    </location>
</feature>
<dbReference type="Gene3D" id="1.20.1250.20">
    <property type="entry name" value="MFS general substrate transporter like domains"/>
    <property type="match status" value="1"/>
</dbReference>
<dbReference type="InterPro" id="IPR020846">
    <property type="entry name" value="MFS_dom"/>
</dbReference>
<dbReference type="PROSITE" id="PS50850">
    <property type="entry name" value="MFS"/>
    <property type="match status" value="1"/>
</dbReference>
<reference evidence="6 7" key="1">
    <citation type="submission" date="2023-03" db="EMBL/GenBank/DDBJ databases">
        <title>Halomonas sp. nov., isolated from Korean tranditional fermented seafood 'Jeotgal'.</title>
        <authorList>
            <person name="Kim B."/>
            <person name="Shin N.-R."/>
        </authorList>
    </citation>
    <scope>NUCLEOTIDE SEQUENCE [LARGE SCALE GENOMIC DNA]</scope>
    <source>
        <strain evidence="6 7">SG2L-4</strain>
    </source>
</reference>
<keyword evidence="3 4" id="KW-0472">Membrane</keyword>